<keyword evidence="3" id="KW-0902">Two-component regulatory system</keyword>
<dbReference type="SUPFAM" id="SSF52172">
    <property type="entry name" value="CheY-like"/>
    <property type="match status" value="1"/>
</dbReference>
<feature type="modified residue" description="4-aspartylphosphate" evidence="8">
    <location>
        <position position="50"/>
    </location>
</feature>
<dbReference type="GO" id="GO:0000976">
    <property type="term" value="F:transcription cis-regulatory region binding"/>
    <property type="evidence" value="ECO:0007669"/>
    <property type="project" value="TreeGrafter"/>
</dbReference>
<dbReference type="Pfam" id="PF00072">
    <property type="entry name" value="Response_reg"/>
    <property type="match status" value="1"/>
</dbReference>
<evidence type="ECO:0000256" key="6">
    <source>
        <dbReference type="ARBA" id="ARBA00023163"/>
    </source>
</evidence>
<dbReference type="GO" id="GO:0005829">
    <property type="term" value="C:cytosol"/>
    <property type="evidence" value="ECO:0007669"/>
    <property type="project" value="TreeGrafter"/>
</dbReference>
<dbReference type="FunFam" id="1.10.10.10:FF:000018">
    <property type="entry name" value="DNA-binding response regulator ResD"/>
    <property type="match status" value="1"/>
</dbReference>
<evidence type="ECO:0000256" key="4">
    <source>
        <dbReference type="ARBA" id="ARBA00023015"/>
    </source>
</evidence>
<dbReference type="PROSITE" id="PS51755">
    <property type="entry name" value="OMPR_PHOB"/>
    <property type="match status" value="1"/>
</dbReference>
<dbReference type="Proteomes" id="UP000823886">
    <property type="component" value="Unassembled WGS sequence"/>
</dbReference>
<evidence type="ECO:0000259" key="11">
    <source>
        <dbReference type="PROSITE" id="PS51755"/>
    </source>
</evidence>
<keyword evidence="4" id="KW-0805">Transcription regulation</keyword>
<evidence type="ECO:0000313" key="12">
    <source>
        <dbReference type="EMBL" id="HJC62239.1"/>
    </source>
</evidence>
<dbReference type="Pfam" id="PF00486">
    <property type="entry name" value="Trans_reg_C"/>
    <property type="match status" value="1"/>
</dbReference>
<dbReference type="Gene3D" id="1.10.10.10">
    <property type="entry name" value="Winged helix-like DNA-binding domain superfamily/Winged helix DNA-binding domain"/>
    <property type="match status" value="1"/>
</dbReference>
<dbReference type="InterPro" id="IPR036388">
    <property type="entry name" value="WH-like_DNA-bd_sf"/>
</dbReference>
<evidence type="ECO:0000256" key="7">
    <source>
        <dbReference type="ARBA" id="ARBA00024867"/>
    </source>
</evidence>
<dbReference type="CDD" id="cd00383">
    <property type="entry name" value="trans_reg_C"/>
    <property type="match status" value="1"/>
</dbReference>
<gene>
    <name evidence="12" type="ORF">H9753_01285</name>
</gene>
<dbReference type="SMART" id="SM00448">
    <property type="entry name" value="REC"/>
    <property type="match status" value="1"/>
</dbReference>
<dbReference type="InterPro" id="IPR001789">
    <property type="entry name" value="Sig_transdc_resp-reg_receiver"/>
</dbReference>
<evidence type="ECO:0000256" key="5">
    <source>
        <dbReference type="ARBA" id="ARBA00023125"/>
    </source>
</evidence>
<proteinExistence type="predicted"/>
<dbReference type="InterPro" id="IPR039420">
    <property type="entry name" value="WalR-like"/>
</dbReference>
<evidence type="ECO:0000256" key="2">
    <source>
        <dbReference type="ARBA" id="ARBA00022553"/>
    </source>
</evidence>
<evidence type="ECO:0000256" key="8">
    <source>
        <dbReference type="PROSITE-ProRule" id="PRU00169"/>
    </source>
</evidence>
<evidence type="ECO:0000256" key="1">
    <source>
        <dbReference type="ARBA" id="ARBA00018672"/>
    </source>
</evidence>
<dbReference type="SUPFAM" id="SSF46894">
    <property type="entry name" value="C-terminal effector domain of the bipartite response regulators"/>
    <property type="match status" value="1"/>
</dbReference>
<name>A0A9D2PL62_9FIRM</name>
<dbReference type="PANTHER" id="PTHR48111">
    <property type="entry name" value="REGULATOR OF RPOS"/>
    <property type="match status" value="1"/>
</dbReference>
<dbReference type="InterPro" id="IPR001867">
    <property type="entry name" value="OmpR/PhoB-type_DNA-bd"/>
</dbReference>
<dbReference type="InterPro" id="IPR011006">
    <property type="entry name" value="CheY-like_superfamily"/>
</dbReference>
<dbReference type="GO" id="GO:0000156">
    <property type="term" value="F:phosphorelay response regulator activity"/>
    <property type="evidence" value="ECO:0007669"/>
    <property type="project" value="TreeGrafter"/>
</dbReference>
<comment type="caution">
    <text evidence="12">The sequence shown here is derived from an EMBL/GenBank/DDBJ whole genome shotgun (WGS) entry which is preliminary data.</text>
</comment>
<keyword evidence="6" id="KW-0804">Transcription</keyword>
<dbReference type="InterPro" id="IPR016032">
    <property type="entry name" value="Sig_transdc_resp-reg_C-effctor"/>
</dbReference>
<evidence type="ECO:0000256" key="9">
    <source>
        <dbReference type="PROSITE-ProRule" id="PRU01091"/>
    </source>
</evidence>
<protein>
    <recommendedName>
        <fullName evidence="1">Stage 0 sporulation protein A homolog</fullName>
    </recommendedName>
</protein>
<keyword evidence="5 9" id="KW-0238">DNA-binding</keyword>
<dbReference type="PANTHER" id="PTHR48111:SF1">
    <property type="entry name" value="TWO-COMPONENT RESPONSE REGULATOR ORR33"/>
    <property type="match status" value="1"/>
</dbReference>
<accession>A0A9D2PL62</accession>
<dbReference type="GO" id="GO:0032993">
    <property type="term" value="C:protein-DNA complex"/>
    <property type="evidence" value="ECO:0007669"/>
    <property type="project" value="TreeGrafter"/>
</dbReference>
<organism evidence="12 13">
    <name type="scientific">Candidatus Blautia merdavium</name>
    <dbReference type="NCBI Taxonomy" id="2838494"/>
    <lineage>
        <taxon>Bacteria</taxon>
        <taxon>Bacillati</taxon>
        <taxon>Bacillota</taxon>
        <taxon>Clostridia</taxon>
        <taxon>Lachnospirales</taxon>
        <taxon>Lachnospiraceae</taxon>
        <taxon>Blautia</taxon>
    </lineage>
</organism>
<keyword evidence="2 8" id="KW-0597">Phosphoprotein</keyword>
<dbReference type="Gene3D" id="3.40.50.2300">
    <property type="match status" value="1"/>
</dbReference>
<dbReference type="GO" id="GO:0006355">
    <property type="term" value="P:regulation of DNA-templated transcription"/>
    <property type="evidence" value="ECO:0007669"/>
    <property type="project" value="InterPro"/>
</dbReference>
<dbReference type="SMART" id="SM00862">
    <property type="entry name" value="Trans_reg_C"/>
    <property type="match status" value="1"/>
</dbReference>
<dbReference type="PROSITE" id="PS50110">
    <property type="entry name" value="RESPONSE_REGULATORY"/>
    <property type="match status" value="1"/>
</dbReference>
<dbReference type="Gene3D" id="6.10.250.690">
    <property type="match status" value="1"/>
</dbReference>
<dbReference type="EMBL" id="DWVZ01000013">
    <property type="protein sequence ID" value="HJC62239.1"/>
    <property type="molecule type" value="Genomic_DNA"/>
</dbReference>
<dbReference type="AlphaFoldDB" id="A0A9D2PL62"/>
<evidence type="ECO:0000256" key="3">
    <source>
        <dbReference type="ARBA" id="ARBA00023012"/>
    </source>
</evidence>
<feature type="domain" description="Response regulatory" evidence="10">
    <location>
        <begin position="1"/>
        <end position="117"/>
    </location>
</feature>
<comment type="function">
    <text evidence="7">May play the central regulatory role in sporulation. It may be an element of the effector pathway responsible for the activation of sporulation genes in response to nutritional stress. Spo0A may act in concert with spo0H (a sigma factor) to control the expression of some genes that are critical to the sporulation process.</text>
</comment>
<reference evidence="12" key="2">
    <citation type="submission" date="2021-04" db="EMBL/GenBank/DDBJ databases">
        <authorList>
            <person name="Gilroy R."/>
        </authorList>
    </citation>
    <scope>NUCLEOTIDE SEQUENCE</scope>
    <source>
        <strain evidence="12">ChiBcec2-3848</strain>
    </source>
</reference>
<reference evidence="12" key="1">
    <citation type="journal article" date="2021" name="PeerJ">
        <title>Extensive microbial diversity within the chicken gut microbiome revealed by metagenomics and culture.</title>
        <authorList>
            <person name="Gilroy R."/>
            <person name="Ravi A."/>
            <person name="Getino M."/>
            <person name="Pursley I."/>
            <person name="Horton D.L."/>
            <person name="Alikhan N.F."/>
            <person name="Baker D."/>
            <person name="Gharbi K."/>
            <person name="Hall N."/>
            <person name="Watson M."/>
            <person name="Adriaenssens E.M."/>
            <person name="Foster-Nyarko E."/>
            <person name="Jarju S."/>
            <person name="Secka A."/>
            <person name="Antonio M."/>
            <person name="Oren A."/>
            <person name="Chaudhuri R.R."/>
            <person name="La Ragione R."/>
            <person name="Hildebrand F."/>
            <person name="Pallen M.J."/>
        </authorList>
    </citation>
    <scope>NUCLEOTIDE SEQUENCE</scope>
    <source>
        <strain evidence="12">ChiBcec2-3848</strain>
    </source>
</reference>
<feature type="DNA-binding region" description="OmpR/PhoB-type" evidence="9">
    <location>
        <begin position="128"/>
        <end position="224"/>
    </location>
</feature>
<feature type="domain" description="OmpR/PhoB-type" evidence="11">
    <location>
        <begin position="128"/>
        <end position="224"/>
    </location>
</feature>
<evidence type="ECO:0000313" key="13">
    <source>
        <dbReference type="Proteomes" id="UP000823886"/>
    </source>
</evidence>
<sequence>MVYLVEDDDSIRELVVYTLNSQGMEAEGFSLPSDFWQAVEKKIPDLVLLDIMLPEEDGLEVLRKLRKRSDTKQLPIAMLTAKGSEYDTVKGLDSGADDYIPKPFRMMELVSRVRALLRRTGKLASDNDEEYTLENLYVSKRKHQVKVDGEEITLTMKEFEMLLLLLSNPGIVFTRAQLLDKIWGYQFDGESRTVDVHIRTLRQKLKTAGRFIETVRGMGYKVGGTS</sequence>
<evidence type="ECO:0000259" key="10">
    <source>
        <dbReference type="PROSITE" id="PS50110"/>
    </source>
</evidence>